<dbReference type="SUPFAM" id="SSF56784">
    <property type="entry name" value="HAD-like"/>
    <property type="match status" value="1"/>
</dbReference>
<keyword evidence="2" id="KW-1185">Reference proteome</keyword>
<reference evidence="1 2" key="1">
    <citation type="journal article" date="2004" name="Nature">
        <title>Genome evolution in yeasts.</title>
        <authorList>
            <consortium name="Genolevures"/>
            <person name="Dujon B."/>
            <person name="Sherman D."/>
            <person name="Fischer G."/>
            <person name="Durrens P."/>
            <person name="Casaregola S."/>
            <person name="Lafontaine I."/>
            <person name="de Montigny J."/>
            <person name="Marck C."/>
            <person name="Neuveglise C."/>
            <person name="Talla E."/>
            <person name="Goffard N."/>
            <person name="Frangeul L."/>
            <person name="Aigle M."/>
            <person name="Anthouard V."/>
            <person name="Babour A."/>
            <person name="Barbe V."/>
            <person name="Barnay S."/>
            <person name="Blanchin S."/>
            <person name="Beckerich J.M."/>
            <person name="Beyne E."/>
            <person name="Bleykasten C."/>
            <person name="Boisrame A."/>
            <person name="Boyer J."/>
            <person name="Cattolico L."/>
            <person name="Confanioleri F."/>
            <person name="de Daruvar A."/>
            <person name="Despons L."/>
            <person name="Fabre E."/>
            <person name="Fairhead C."/>
            <person name="Ferry-Dumazet H."/>
            <person name="Groppi A."/>
            <person name="Hantraye F."/>
            <person name="Hennequin C."/>
            <person name="Jauniaux N."/>
            <person name="Joyet P."/>
            <person name="Kachouri R."/>
            <person name="Kerrest A."/>
            <person name="Koszul R."/>
            <person name="Lemaire M."/>
            <person name="Lesur I."/>
            <person name="Ma L."/>
            <person name="Muller H."/>
            <person name="Nicaud J.M."/>
            <person name="Nikolski M."/>
            <person name="Oztas S."/>
            <person name="Ozier-Kalogeropoulos O."/>
            <person name="Pellenz S."/>
            <person name="Potier S."/>
            <person name="Richard G.F."/>
            <person name="Straub M.L."/>
            <person name="Suleau A."/>
            <person name="Swennene D."/>
            <person name="Tekaia F."/>
            <person name="Wesolowski-Louvel M."/>
            <person name="Westhof E."/>
            <person name="Wirth B."/>
            <person name="Zeniou-Meyer M."/>
            <person name="Zivanovic I."/>
            <person name="Bolotin-Fukuhara M."/>
            <person name="Thierry A."/>
            <person name="Bouchier C."/>
            <person name="Caudron B."/>
            <person name="Scarpelli C."/>
            <person name="Gaillardin C."/>
            <person name="Weissenbach J."/>
            <person name="Wincker P."/>
            <person name="Souciet J.L."/>
        </authorList>
    </citation>
    <scope>NUCLEOTIDE SEQUENCE [LARGE SCALE GENOMIC DNA]</scope>
    <source>
        <strain evidence="2">ATCC 8585 / CBS 2359 / DSM 70799 / NBRC 1267 / NRRL Y-1140 / WM37</strain>
    </source>
</reference>
<dbReference type="eggNOG" id="ENOG502S7B4">
    <property type="taxonomic scope" value="Eukaryota"/>
</dbReference>
<evidence type="ECO:0000313" key="1">
    <source>
        <dbReference type="EMBL" id="CAH03069.1"/>
    </source>
</evidence>
<sequence>MLKRILVLDFDGTITTSDTTSIIGQSVYNLKSVPVAWTHYTKIYEECYIPKPENLAPDAWKVVCDYERASRRCELSSINELELQDHFKDVVIKDLLQLVKEKVDIRPGLQELMQQYNKTYVLSLNWSKDLIHDLTGISKSDIYCNELKSRDGEVYSGQFTKQILTGWDKYEMLKEICDLDKVQGDQSITYIGDSFGDLPCILAKEVDGYIIGDRLKHLDIDVPTIQRFDEVKC</sequence>
<protein>
    <submittedName>
        <fullName evidence="1">KLLA0A11044p</fullName>
    </submittedName>
</protein>
<name>Q6CX58_KLULA</name>
<dbReference type="FunCoup" id="Q6CX58">
    <property type="interactions" value="30"/>
</dbReference>
<dbReference type="InterPro" id="IPR036412">
    <property type="entry name" value="HAD-like_sf"/>
</dbReference>
<dbReference type="AlphaFoldDB" id="Q6CX58"/>
<dbReference type="InterPro" id="IPR023214">
    <property type="entry name" value="HAD_sf"/>
</dbReference>
<dbReference type="PANTHER" id="PTHR28181:SF1">
    <property type="entry name" value="COLD TOLERANCE PROTEIN 1"/>
    <property type="match status" value="1"/>
</dbReference>
<dbReference type="Gene3D" id="3.40.50.1000">
    <property type="entry name" value="HAD superfamily/HAD-like"/>
    <property type="match status" value="1"/>
</dbReference>
<dbReference type="Pfam" id="PF12710">
    <property type="entry name" value="HAD"/>
    <property type="match status" value="1"/>
</dbReference>
<dbReference type="OMA" id="CDYERAS"/>
<dbReference type="InParanoid" id="Q6CX58"/>
<dbReference type="InterPro" id="IPR050849">
    <property type="entry name" value="HAD-like_hydrolase_phosphatase"/>
</dbReference>
<proteinExistence type="predicted"/>
<dbReference type="STRING" id="284590.Q6CX58"/>
<evidence type="ECO:0000313" key="2">
    <source>
        <dbReference type="Proteomes" id="UP000000598"/>
    </source>
</evidence>
<dbReference type="KEGG" id="kla:KLLA0_A11044g"/>
<dbReference type="HOGENOM" id="CLU_056574_0_0_1"/>
<dbReference type="PaxDb" id="284590-Q6CX58"/>
<accession>Q6CX58</accession>
<gene>
    <name evidence="1" type="ORF">KLLA0_A11044g</name>
</gene>
<dbReference type="PANTHER" id="PTHR28181">
    <property type="entry name" value="UPF0655 PROTEIN YCR015C"/>
    <property type="match status" value="1"/>
</dbReference>
<dbReference type="EMBL" id="CR382121">
    <property type="protein sequence ID" value="CAH03069.1"/>
    <property type="molecule type" value="Genomic_DNA"/>
</dbReference>
<organism evidence="1 2">
    <name type="scientific">Kluyveromyces lactis (strain ATCC 8585 / CBS 2359 / DSM 70799 / NBRC 1267 / NRRL Y-1140 / WM37)</name>
    <name type="common">Yeast</name>
    <name type="synonym">Candida sphaerica</name>
    <dbReference type="NCBI Taxonomy" id="284590"/>
    <lineage>
        <taxon>Eukaryota</taxon>
        <taxon>Fungi</taxon>
        <taxon>Dikarya</taxon>
        <taxon>Ascomycota</taxon>
        <taxon>Saccharomycotina</taxon>
        <taxon>Saccharomycetes</taxon>
        <taxon>Saccharomycetales</taxon>
        <taxon>Saccharomycetaceae</taxon>
        <taxon>Kluyveromyces</taxon>
    </lineage>
</organism>
<dbReference type="Proteomes" id="UP000000598">
    <property type="component" value="Chromosome A"/>
</dbReference>